<dbReference type="GO" id="GO:0005509">
    <property type="term" value="F:calcium ion binding"/>
    <property type="evidence" value="ECO:0007669"/>
    <property type="project" value="InterPro"/>
</dbReference>
<organism evidence="1 2">
    <name type="scientific">Drouetiella hepatica Uher 2000/2452</name>
    <dbReference type="NCBI Taxonomy" id="904376"/>
    <lineage>
        <taxon>Bacteria</taxon>
        <taxon>Bacillati</taxon>
        <taxon>Cyanobacteriota</taxon>
        <taxon>Cyanophyceae</taxon>
        <taxon>Oculatellales</taxon>
        <taxon>Oculatellaceae</taxon>
        <taxon>Drouetiella</taxon>
    </lineage>
</organism>
<dbReference type="PROSITE" id="PS00330">
    <property type="entry name" value="HEMOLYSIN_CALCIUM"/>
    <property type="match status" value="1"/>
</dbReference>
<accession>A0A951UKG2</accession>
<dbReference type="AlphaFoldDB" id="A0A951UKG2"/>
<comment type="caution">
    <text evidence="1">The sequence shown here is derived from an EMBL/GenBank/DDBJ whole genome shotgun (WGS) entry which is preliminary data.</text>
</comment>
<dbReference type="Proteomes" id="UP000757435">
    <property type="component" value="Unassembled WGS sequence"/>
</dbReference>
<reference evidence="1" key="1">
    <citation type="submission" date="2021-05" db="EMBL/GenBank/DDBJ databases">
        <authorList>
            <person name="Pietrasiak N."/>
            <person name="Ward R."/>
            <person name="Stajich J.E."/>
            <person name="Kurbessoian T."/>
        </authorList>
    </citation>
    <scope>NUCLEOTIDE SEQUENCE</scope>
    <source>
        <strain evidence="1">UHER 2000/2452</strain>
    </source>
</reference>
<dbReference type="InterPro" id="IPR001343">
    <property type="entry name" value="Hemolysn_Ca-bd"/>
</dbReference>
<protein>
    <submittedName>
        <fullName evidence="1">Uncharacterized protein</fullName>
    </submittedName>
</protein>
<gene>
    <name evidence="1" type="ORF">KME15_01020</name>
</gene>
<dbReference type="InterPro" id="IPR018511">
    <property type="entry name" value="Hemolysin-typ_Ca-bd_CS"/>
</dbReference>
<dbReference type="Gene3D" id="2.150.10.10">
    <property type="entry name" value="Serralysin-like metalloprotease, C-terminal"/>
    <property type="match status" value="1"/>
</dbReference>
<evidence type="ECO:0000313" key="1">
    <source>
        <dbReference type="EMBL" id="MBW4657230.1"/>
    </source>
</evidence>
<dbReference type="EMBL" id="JAHHHD010000001">
    <property type="protein sequence ID" value="MBW4657230.1"/>
    <property type="molecule type" value="Genomic_DNA"/>
</dbReference>
<dbReference type="PRINTS" id="PR00313">
    <property type="entry name" value="CABNDNGRPT"/>
</dbReference>
<name>A0A951UKG2_9CYAN</name>
<reference evidence="1" key="2">
    <citation type="journal article" date="2022" name="Microbiol. Resour. Announc.">
        <title>Metagenome Sequencing to Explore Phylogenomics of Terrestrial Cyanobacteria.</title>
        <authorList>
            <person name="Ward R.D."/>
            <person name="Stajich J.E."/>
            <person name="Johansen J.R."/>
            <person name="Huntemann M."/>
            <person name="Clum A."/>
            <person name="Foster B."/>
            <person name="Foster B."/>
            <person name="Roux S."/>
            <person name="Palaniappan K."/>
            <person name="Varghese N."/>
            <person name="Mukherjee S."/>
            <person name="Reddy T.B.K."/>
            <person name="Daum C."/>
            <person name="Copeland A."/>
            <person name="Chen I.A."/>
            <person name="Ivanova N.N."/>
            <person name="Kyrpides N.C."/>
            <person name="Shapiro N."/>
            <person name="Eloe-Fadrosh E.A."/>
            <person name="Pietrasiak N."/>
        </authorList>
    </citation>
    <scope>NUCLEOTIDE SEQUENCE</scope>
    <source>
        <strain evidence="1">UHER 2000/2452</strain>
    </source>
</reference>
<evidence type="ECO:0000313" key="2">
    <source>
        <dbReference type="Proteomes" id="UP000757435"/>
    </source>
</evidence>
<dbReference type="Pfam" id="PF00353">
    <property type="entry name" value="HemolysinCabind"/>
    <property type="match status" value="1"/>
</dbReference>
<proteinExistence type="predicted"/>
<dbReference type="SUPFAM" id="SSF51120">
    <property type="entry name" value="beta-Roll"/>
    <property type="match status" value="1"/>
</dbReference>
<sequence length="234" mass="24515">MAKAKSIVSQEQRQNIKTLLTDVKNSVENAPSDTTVTQLKADVKAALSDRKLTQSEFKTIANDVLNVVSSAGVTAEEARTIFYDLQDIAEASRFPKTNDDLTGTTGNDVLWGGLGRDRLKAAGSDDAGKGEIDVLCGGGGKDTFVLGDAATGFYNDGTSGTLGLQDYATILDFNKKQDTIQLHGSAAGYTMGALPSELSVKGTGIYQTTGSSRELVGVVVGVSLTDLSTGFTFV</sequence>
<dbReference type="InterPro" id="IPR011049">
    <property type="entry name" value="Serralysin-like_metalloprot_C"/>
</dbReference>